<keyword evidence="2" id="KW-0812">Transmembrane</keyword>
<organism evidence="3 4">
    <name type="scientific">Vallitalea guaymasensis</name>
    <dbReference type="NCBI Taxonomy" id="1185412"/>
    <lineage>
        <taxon>Bacteria</taxon>
        <taxon>Bacillati</taxon>
        <taxon>Bacillota</taxon>
        <taxon>Clostridia</taxon>
        <taxon>Lachnospirales</taxon>
        <taxon>Vallitaleaceae</taxon>
        <taxon>Vallitalea</taxon>
    </lineage>
</organism>
<feature type="compositionally biased region" description="Basic and acidic residues" evidence="1">
    <location>
        <begin position="65"/>
        <end position="101"/>
    </location>
</feature>
<gene>
    <name evidence="3" type="ORF">HYG85_20265</name>
</gene>
<keyword evidence="4" id="KW-1185">Reference proteome</keyword>
<sequence>MKNNRNKQITIVCALIVVAIVLIYGIFKLSQPTTQSDLDVNDKESEKVKVEDIDKETTITVPDIKTNEQKEVNDKETEKELQQRDNDKEKDIQEVNVEVEKPIVPPKPNLSKEEPINEPTESEMKPISSDEDGLKSGDEEENTKSPTYDIKPTVEEKPIENPVVITPDVPKDTSEDKDENVVPDSENPFLKSPSSIPSNGDRGERDSSNYGDGEWGTGDKF</sequence>
<keyword evidence="2" id="KW-1133">Transmembrane helix</keyword>
<evidence type="ECO:0000313" key="3">
    <source>
        <dbReference type="EMBL" id="QUH31128.1"/>
    </source>
</evidence>
<accession>A0A8J8MDZ0</accession>
<feature type="region of interest" description="Disordered" evidence="1">
    <location>
        <begin position="54"/>
        <end position="221"/>
    </location>
</feature>
<dbReference type="AlphaFoldDB" id="A0A8J8MDZ0"/>
<proteinExistence type="predicted"/>
<protein>
    <submittedName>
        <fullName evidence="3">Uncharacterized protein</fullName>
    </submittedName>
</protein>
<dbReference type="KEGG" id="vgu:HYG85_20265"/>
<evidence type="ECO:0000256" key="2">
    <source>
        <dbReference type="SAM" id="Phobius"/>
    </source>
</evidence>
<reference evidence="3 4" key="1">
    <citation type="submission" date="2020-07" db="EMBL/GenBank/DDBJ databases">
        <title>Vallitalea guaymasensis genome.</title>
        <authorList>
            <person name="Postec A."/>
        </authorList>
    </citation>
    <scope>NUCLEOTIDE SEQUENCE [LARGE SCALE GENOMIC DNA]</scope>
    <source>
        <strain evidence="3 4">Ra1766G1</strain>
    </source>
</reference>
<dbReference type="Proteomes" id="UP000677305">
    <property type="component" value="Chromosome"/>
</dbReference>
<feature type="transmembrane region" description="Helical" evidence="2">
    <location>
        <begin position="9"/>
        <end position="27"/>
    </location>
</feature>
<dbReference type="RefSeq" id="WP_212691204.1">
    <property type="nucleotide sequence ID" value="NZ_CP058561.1"/>
</dbReference>
<evidence type="ECO:0000256" key="1">
    <source>
        <dbReference type="SAM" id="MobiDB-lite"/>
    </source>
</evidence>
<keyword evidence="2" id="KW-0472">Membrane</keyword>
<evidence type="ECO:0000313" key="4">
    <source>
        <dbReference type="Proteomes" id="UP000677305"/>
    </source>
</evidence>
<dbReference type="EMBL" id="CP058561">
    <property type="protein sequence ID" value="QUH31128.1"/>
    <property type="molecule type" value="Genomic_DNA"/>
</dbReference>
<name>A0A8J8MDZ0_9FIRM</name>